<reference evidence="2 3" key="1">
    <citation type="submission" date="2024-04" db="EMBL/GenBank/DDBJ databases">
        <title>Draft genome sequence of Sessilibacter corallicola NBRC 116591.</title>
        <authorList>
            <person name="Miyakawa T."/>
            <person name="Kusuya Y."/>
            <person name="Miura T."/>
        </authorList>
    </citation>
    <scope>NUCLEOTIDE SEQUENCE [LARGE SCALE GENOMIC DNA]</scope>
    <source>
        <strain evidence="2 3">KU-00831-HH</strain>
    </source>
</reference>
<dbReference type="EMBL" id="BAABWN010000012">
    <property type="protein sequence ID" value="GAA6169498.1"/>
    <property type="molecule type" value="Genomic_DNA"/>
</dbReference>
<gene>
    <name evidence="2" type="ORF">NBRC116591_33090</name>
</gene>
<name>A0ABQ0ACW3_9GAMM</name>
<proteinExistence type="predicted"/>
<organism evidence="2 3">
    <name type="scientific">Sessilibacter corallicola</name>
    <dbReference type="NCBI Taxonomy" id="2904075"/>
    <lineage>
        <taxon>Bacteria</taxon>
        <taxon>Pseudomonadati</taxon>
        <taxon>Pseudomonadota</taxon>
        <taxon>Gammaproteobacteria</taxon>
        <taxon>Cellvibrionales</taxon>
        <taxon>Cellvibrionaceae</taxon>
        <taxon>Sessilibacter</taxon>
    </lineage>
</organism>
<dbReference type="Proteomes" id="UP001465153">
    <property type="component" value="Unassembled WGS sequence"/>
</dbReference>
<dbReference type="InterPro" id="IPR028946">
    <property type="entry name" value="Ntox44"/>
</dbReference>
<keyword evidence="3" id="KW-1185">Reference proteome</keyword>
<dbReference type="Pfam" id="PF15607">
    <property type="entry name" value="Ntox44"/>
    <property type="match status" value="1"/>
</dbReference>
<comment type="caution">
    <text evidence="2">The sequence shown here is derived from an EMBL/GenBank/DDBJ whole genome shotgun (WGS) entry which is preliminary data.</text>
</comment>
<accession>A0ABQ0ACW3</accession>
<evidence type="ECO:0000259" key="1">
    <source>
        <dbReference type="Pfam" id="PF15607"/>
    </source>
</evidence>
<protein>
    <recommendedName>
        <fullName evidence="1">Bacterial toxin 44 domain-containing protein</fullName>
    </recommendedName>
</protein>
<evidence type="ECO:0000313" key="2">
    <source>
        <dbReference type="EMBL" id="GAA6169498.1"/>
    </source>
</evidence>
<sequence length="242" mass="27727">MGINWVPIKTGFTTPTFIKELFEVVINCPHEDQAMDIAIFMVDEIQKNAKSREALSMRSHNYVAALTSGPVAPVPNTLFGKASLVNAMTIWARQVQPGGVWDHKPIIRLKFPTKGNSVKHHHKYKEFEYYYDIWSNIHYGYIGAYCGFSESVLLDGAGLAQMLDDWWKDREVTSRIETNGEGFRQFDDYTDHLSISFGIQLFRDYPNPEDLTPLILMEAITKVDYPIQKNSKILHNCANVYQ</sequence>
<evidence type="ECO:0000313" key="3">
    <source>
        <dbReference type="Proteomes" id="UP001465153"/>
    </source>
</evidence>
<feature type="domain" description="Bacterial toxin 44" evidence="1">
    <location>
        <begin position="91"/>
        <end position="203"/>
    </location>
</feature>